<feature type="compositionally biased region" description="Polar residues" evidence="1">
    <location>
        <begin position="97"/>
        <end position="107"/>
    </location>
</feature>
<proteinExistence type="predicted"/>
<name>A0A1B6QP47_SORBI</name>
<feature type="region of interest" description="Disordered" evidence="1">
    <location>
        <begin position="1"/>
        <end position="129"/>
    </location>
</feature>
<dbReference type="AlphaFoldDB" id="A0A1B6QP47"/>
<keyword evidence="3" id="KW-1185">Reference proteome</keyword>
<feature type="compositionally biased region" description="Basic and acidic residues" evidence="1">
    <location>
        <begin position="19"/>
        <end position="28"/>
    </location>
</feature>
<evidence type="ECO:0000256" key="1">
    <source>
        <dbReference type="SAM" id="MobiDB-lite"/>
    </source>
</evidence>
<dbReference type="Proteomes" id="UP000000768">
    <property type="component" value="Chromosome 1"/>
</dbReference>
<reference evidence="2 3" key="1">
    <citation type="journal article" date="2009" name="Nature">
        <title>The Sorghum bicolor genome and the diversification of grasses.</title>
        <authorList>
            <person name="Paterson A.H."/>
            <person name="Bowers J.E."/>
            <person name="Bruggmann R."/>
            <person name="Dubchak I."/>
            <person name="Grimwood J."/>
            <person name="Gundlach H."/>
            <person name="Haberer G."/>
            <person name="Hellsten U."/>
            <person name="Mitros T."/>
            <person name="Poliakov A."/>
            <person name="Schmutz J."/>
            <person name="Spannagl M."/>
            <person name="Tang H."/>
            <person name="Wang X."/>
            <person name="Wicker T."/>
            <person name="Bharti A.K."/>
            <person name="Chapman J."/>
            <person name="Feltus F.A."/>
            <person name="Gowik U."/>
            <person name="Grigoriev I.V."/>
            <person name="Lyons E."/>
            <person name="Maher C.A."/>
            <person name="Martis M."/>
            <person name="Narechania A."/>
            <person name="Otillar R.P."/>
            <person name="Penning B.W."/>
            <person name="Salamov A.A."/>
            <person name="Wang Y."/>
            <person name="Zhang L."/>
            <person name="Carpita N.C."/>
            <person name="Freeling M."/>
            <person name="Gingle A.R."/>
            <person name="Hash C.T."/>
            <person name="Keller B."/>
            <person name="Klein P."/>
            <person name="Kresovich S."/>
            <person name="McCann M.C."/>
            <person name="Ming R."/>
            <person name="Peterson D.G."/>
            <person name="Mehboob-ur-Rahman"/>
            <person name="Ware D."/>
            <person name="Westhoff P."/>
            <person name="Mayer K.F."/>
            <person name="Messing J."/>
            <person name="Rokhsar D.S."/>
        </authorList>
    </citation>
    <scope>NUCLEOTIDE SEQUENCE [LARGE SCALE GENOMIC DNA]</scope>
    <source>
        <strain evidence="3">cv. BTx623</strain>
    </source>
</reference>
<accession>A0A1B6QP47</accession>
<reference evidence="3" key="2">
    <citation type="journal article" date="2018" name="Plant J.">
        <title>The Sorghum bicolor reference genome: improved assembly, gene annotations, a transcriptome atlas, and signatures of genome organization.</title>
        <authorList>
            <person name="McCormick R.F."/>
            <person name="Truong S.K."/>
            <person name="Sreedasyam A."/>
            <person name="Jenkins J."/>
            <person name="Shu S."/>
            <person name="Sims D."/>
            <person name="Kennedy M."/>
            <person name="Amirebrahimi M."/>
            <person name="Weers B.D."/>
            <person name="McKinley B."/>
            <person name="Mattison A."/>
            <person name="Morishige D.T."/>
            <person name="Grimwood J."/>
            <person name="Schmutz J."/>
            <person name="Mullet J.E."/>
        </authorList>
    </citation>
    <scope>NUCLEOTIDE SEQUENCE [LARGE SCALE GENOMIC DNA]</scope>
    <source>
        <strain evidence="3">cv. BTx623</strain>
    </source>
</reference>
<dbReference type="Gramene" id="KXG39698">
    <property type="protein sequence ID" value="KXG39698"/>
    <property type="gene ID" value="SORBI_3001G422200"/>
</dbReference>
<evidence type="ECO:0000313" key="3">
    <source>
        <dbReference type="Proteomes" id="UP000000768"/>
    </source>
</evidence>
<evidence type="ECO:0000313" key="2">
    <source>
        <dbReference type="EMBL" id="KXG39698.1"/>
    </source>
</evidence>
<dbReference type="EMBL" id="CM000760">
    <property type="protein sequence ID" value="KXG39698.1"/>
    <property type="molecule type" value="Genomic_DNA"/>
</dbReference>
<sequence length="129" mass="13444">MQSPTTHRARVGGRTGTETVREGTHRAGESTPSKAGDGGPATRRKAMALSTARARANVWRGRGHATTRAPQPPNAGRAHIRVPPAVPEPCRGRLMSTPGSGSDQMTGANLPLRRALTPLARLGGSTTPL</sequence>
<gene>
    <name evidence="2" type="ORF">SORBI_3001G422200</name>
</gene>
<organism evidence="2 3">
    <name type="scientific">Sorghum bicolor</name>
    <name type="common">Sorghum</name>
    <name type="synonym">Sorghum vulgare</name>
    <dbReference type="NCBI Taxonomy" id="4558"/>
    <lineage>
        <taxon>Eukaryota</taxon>
        <taxon>Viridiplantae</taxon>
        <taxon>Streptophyta</taxon>
        <taxon>Embryophyta</taxon>
        <taxon>Tracheophyta</taxon>
        <taxon>Spermatophyta</taxon>
        <taxon>Magnoliopsida</taxon>
        <taxon>Liliopsida</taxon>
        <taxon>Poales</taxon>
        <taxon>Poaceae</taxon>
        <taxon>PACMAD clade</taxon>
        <taxon>Panicoideae</taxon>
        <taxon>Andropogonodae</taxon>
        <taxon>Andropogoneae</taxon>
        <taxon>Sorghinae</taxon>
        <taxon>Sorghum</taxon>
    </lineage>
</organism>
<feature type="compositionally biased region" description="Low complexity" evidence="1">
    <location>
        <begin position="110"/>
        <end position="122"/>
    </location>
</feature>
<protein>
    <submittedName>
        <fullName evidence="2">Uncharacterized protein</fullName>
    </submittedName>
</protein>
<dbReference type="InParanoid" id="A0A1B6QP47"/>